<dbReference type="PROSITE" id="PS50011">
    <property type="entry name" value="PROTEIN_KINASE_DOM"/>
    <property type="match status" value="1"/>
</dbReference>
<feature type="region of interest" description="Disordered" evidence="1">
    <location>
        <begin position="425"/>
        <end position="475"/>
    </location>
</feature>
<dbReference type="InterPro" id="IPR001245">
    <property type="entry name" value="Ser-Thr/Tyr_kinase_cat_dom"/>
</dbReference>
<dbReference type="GO" id="GO:0031349">
    <property type="term" value="P:positive regulation of defense response"/>
    <property type="evidence" value="ECO:0007669"/>
    <property type="project" value="UniProtKB-ARBA"/>
</dbReference>
<proteinExistence type="predicted"/>
<dbReference type="InterPro" id="IPR008266">
    <property type="entry name" value="Tyr_kinase_AS"/>
</dbReference>
<dbReference type="PANTHER" id="PTHR44329">
    <property type="entry name" value="SERINE/THREONINE-PROTEIN KINASE TNNI3K-RELATED"/>
    <property type="match status" value="1"/>
</dbReference>
<keyword evidence="4" id="KW-0418">Kinase</keyword>
<dbReference type="EMBL" id="CASHTH010002660">
    <property type="protein sequence ID" value="CAI8033349.1"/>
    <property type="molecule type" value="Genomic_DNA"/>
</dbReference>
<reference evidence="4" key="1">
    <citation type="submission" date="2023-03" db="EMBL/GenBank/DDBJ databases">
        <authorList>
            <person name="Steffen K."/>
            <person name="Cardenas P."/>
        </authorList>
    </citation>
    <scope>NUCLEOTIDE SEQUENCE</scope>
</reference>
<evidence type="ECO:0000259" key="2">
    <source>
        <dbReference type="PROSITE" id="PS50011"/>
    </source>
</evidence>
<dbReference type="InterPro" id="IPR011009">
    <property type="entry name" value="Kinase-like_dom_sf"/>
</dbReference>
<evidence type="ECO:0000313" key="4">
    <source>
        <dbReference type="EMBL" id="CAI8033349.1"/>
    </source>
</evidence>
<dbReference type="InterPro" id="IPR000488">
    <property type="entry name" value="Death_dom"/>
</dbReference>
<dbReference type="InterPro" id="IPR011029">
    <property type="entry name" value="DEATH-like_dom_sf"/>
</dbReference>
<dbReference type="PROSITE" id="PS00109">
    <property type="entry name" value="PROTEIN_KINASE_TYR"/>
    <property type="match status" value="1"/>
</dbReference>
<dbReference type="CDD" id="cd01670">
    <property type="entry name" value="Death"/>
    <property type="match status" value="1"/>
</dbReference>
<dbReference type="SUPFAM" id="SSF47986">
    <property type="entry name" value="DEATH domain"/>
    <property type="match status" value="1"/>
</dbReference>
<organism evidence="4 5">
    <name type="scientific">Geodia barretti</name>
    <name type="common">Barrett's horny sponge</name>
    <dbReference type="NCBI Taxonomy" id="519541"/>
    <lineage>
        <taxon>Eukaryota</taxon>
        <taxon>Metazoa</taxon>
        <taxon>Porifera</taxon>
        <taxon>Demospongiae</taxon>
        <taxon>Heteroscleromorpha</taxon>
        <taxon>Tetractinellida</taxon>
        <taxon>Astrophorina</taxon>
        <taxon>Geodiidae</taxon>
        <taxon>Geodia</taxon>
    </lineage>
</organism>
<dbReference type="InterPro" id="IPR000719">
    <property type="entry name" value="Prot_kinase_dom"/>
</dbReference>
<dbReference type="GO" id="GO:0005524">
    <property type="term" value="F:ATP binding"/>
    <property type="evidence" value="ECO:0007669"/>
    <property type="project" value="InterPro"/>
</dbReference>
<sequence>MLQLSHPNIVQCKGVALLPDKSPLPVLLMERLKTSLHAYLLCPNNSNLPVKRKVSFLLDIAKGLDYLHSRTPAIIHRDLTATNVLLTSQLTAKITDFGNSRFLDLDPRTTSRTFTTVHGTLEYMPPELQGVTAQGVSKKFYPSLDVFSFGHLSLFTVTQTQVTLLPPTSTDPETGSVKGLSALERREEFVTKAQQLLPENPDLLQLIQQCLHNLPGKRPLTRELVEKLSSMTAVVIPAGQDRGRVERDSASTQGRGIGEAAVVDTRPPAQSPIQPSIPEGVPDGGLDRVISDRDVAVIARDHVTHWENLAPFLGVTRTKEQEIAMSYPGDYGKQKRECLYVWKEMEGERATYRAFISAAEEAGNQQLAHSVRDLYSHTTGTVERDSDIVKDEVTQVLDVSERDTSQDQQFSKEKDVPAVSLGHPQGALVHQNRDVKHQASSLWRDGIEARTIGSKRDSHSNGYSSFPTTSSPERS</sequence>
<feature type="domain" description="Protein kinase" evidence="2">
    <location>
        <begin position="1"/>
        <end position="234"/>
    </location>
</feature>
<accession>A0AA35SPR2</accession>
<comment type="caution">
    <text evidence="4">The sequence shown here is derived from an EMBL/GenBank/DDBJ whole genome shotgun (WGS) entry which is preliminary data.</text>
</comment>
<feature type="compositionally biased region" description="Polar residues" evidence="1">
    <location>
        <begin position="460"/>
        <end position="475"/>
    </location>
</feature>
<dbReference type="Pfam" id="PF00531">
    <property type="entry name" value="Death"/>
    <property type="match status" value="1"/>
</dbReference>
<keyword evidence="4" id="KW-0808">Transferase</keyword>
<feature type="domain" description="Death" evidence="3">
    <location>
        <begin position="291"/>
        <end position="375"/>
    </location>
</feature>
<dbReference type="Pfam" id="PF07714">
    <property type="entry name" value="PK_Tyr_Ser-Thr"/>
    <property type="match status" value="1"/>
</dbReference>
<dbReference type="GO" id="GO:1902533">
    <property type="term" value="P:positive regulation of intracellular signal transduction"/>
    <property type="evidence" value="ECO:0007669"/>
    <property type="project" value="UniProtKB-ARBA"/>
</dbReference>
<name>A0AA35SPR2_GEOBA</name>
<keyword evidence="5" id="KW-1185">Reference proteome</keyword>
<dbReference type="GO" id="GO:0004674">
    <property type="term" value="F:protein serine/threonine kinase activity"/>
    <property type="evidence" value="ECO:0007669"/>
    <property type="project" value="TreeGrafter"/>
</dbReference>
<dbReference type="SUPFAM" id="SSF56112">
    <property type="entry name" value="Protein kinase-like (PK-like)"/>
    <property type="match status" value="1"/>
</dbReference>
<evidence type="ECO:0000259" key="3">
    <source>
        <dbReference type="PROSITE" id="PS50017"/>
    </source>
</evidence>
<feature type="compositionally biased region" description="Basic and acidic residues" evidence="1">
    <location>
        <begin position="399"/>
        <end position="416"/>
    </location>
</feature>
<evidence type="ECO:0000256" key="1">
    <source>
        <dbReference type="SAM" id="MobiDB-lite"/>
    </source>
</evidence>
<feature type="region of interest" description="Disordered" evidence="1">
    <location>
        <begin position="399"/>
        <end position="418"/>
    </location>
</feature>
<dbReference type="GO" id="GO:0007165">
    <property type="term" value="P:signal transduction"/>
    <property type="evidence" value="ECO:0007669"/>
    <property type="project" value="InterPro"/>
</dbReference>
<dbReference type="Gene3D" id="1.10.533.10">
    <property type="entry name" value="Death Domain, Fas"/>
    <property type="match status" value="1"/>
</dbReference>
<dbReference type="AlphaFoldDB" id="A0AA35SPR2"/>
<protein>
    <submittedName>
        <fullName evidence="4">Probable serine/threonine-protein kinase DDB_G0271682</fullName>
    </submittedName>
</protein>
<dbReference type="InterPro" id="IPR051681">
    <property type="entry name" value="Ser/Thr_Kinases-Pseudokinases"/>
</dbReference>
<gene>
    <name evidence="4" type="ORF">GBAR_LOCUS18814</name>
</gene>
<evidence type="ECO:0000313" key="5">
    <source>
        <dbReference type="Proteomes" id="UP001174909"/>
    </source>
</evidence>
<dbReference type="Gene3D" id="1.10.510.10">
    <property type="entry name" value="Transferase(Phosphotransferase) domain 1"/>
    <property type="match status" value="1"/>
</dbReference>
<dbReference type="Proteomes" id="UP001174909">
    <property type="component" value="Unassembled WGS sequence"/>
</dbReference>
<dbReference type="PROSITE" id="PS50017">
    <property type="entry name" value="DEATH_DOMAIN"/>
    <property type="match status" value="1"/>
</dbReference>